<reference evidence="3" key="1">
    <citation type="submission" date="2022-11" db="UniProtKB">
        <authorList>
            <consortium name="WormBaseParasite"/>
        </authorList>
    </citation>
    <scope>IDENTIFICATION</scope>
</reference>
<sequence>MTSLFERHDQIMQDIKTNNNITDQFLAQDAMTTEKSPKNQEEEQYARNYEVNEKGKKENKEDKA</sequence>
<proteinExistence type="predicted"/>
<evidence type="ECO:0000313" key="3">
    <source>
        <dbReference type="WBParaSite" id="nRc.2.0.1.t41614-RA"/>
    </source>
</evidence>
<protein>
    <submittedName>
        <fullName evidence="3">Uncharacterized protein</fullName>
    </submittedName>
</protein>
<keyword evidence="2" id="KW-1185">Reference proteome</keyword>
<feature type="region of interest" description="Disordered" evidence="1">
    <location>
        <begin position="29"/>
        <end position="64"/>
    </location>
</feature>
<name>A0A915KRU6_ROMCU</name>
<evidence type="ECO:0000256" key="1">
    <source>
        <dbReference type="SAM" id="MobiDB-lite"/>
    </source>
</evidence>
<accession>A0A915KRU6</accession>
<dbReference type="Proteomes" id="UP000887565">
    <property type="component" value="Unplaced"/>
</dbReference>
<dbReference type="WBParaSite" id="nRc.2.0.1.t41614-RA">
    <property type="protein sequence ID" value="nRc.2.0.1.t41614-RA"/>
    <property type="gene ID" value="nRc.2.0.1.g41614"/>
</dbReference>
<feature type="compositionally biased region" description="Basic and acidic residues" evidence="1">
    <location>
        <begin position="35"/>
        <end position="64"/>
    </location>
</feature>
<dbReference type="AlphaFoldDB" id="A0A915KRU6"/>
<evidence type="ECO:0000313" key="2">
    <source>
        <dbReference type="Proteomes" id="UP000887565"/>
    </source>
</evidence>
<organism evidence="2 3">
    <name type="scientific">Romanomermis culicivorax</name>
    <name type="common">Nematode worm</name>
    <dbReference type="NCBI Taxonomy" id="13658"/>
    <lineage>
        <taxon>Eukaryota</taxon>
        <taxon>Metazoa</taxon>
        <taxon>Ecdysozoa</taxon>
        <taxon>Nematoda</taxon>
        <taxon>Enoplea</taxon>
        <taxon>Dorylaimia</taxon>
        <taxon>Mermithida</taxon>
        <taxon>Mermithoidea</taxon>
        <taxon>Mermithidae</taxon>
        <taxon>Romanomermis</taxon>
    </lineage>
</organism>